<evidence type="ECO:0000256" key="3">
    <source>
        <dbReference type="ARBA" id="ARBA00022801"/>
    </source>
</evidence>
<feature type="domain" description="Sulfatase N-terminal" evidence="5">
    <location>
        <begin position="40"/>
        <end position="463"/>
    </location>
</feature>
<keyword evidence="2" id="KW-0479">Metal-binding</keyword>
<dbReference type="InterPro" id="IPR050738">
    <property type="entry name" value="Sulfatase"/>
</dbReference>
<dbReference type="Pfam" id="PF00884">
    <property type="entry name" value="Sulfatase"/>
    <property type="match status" value="1"/>
</dbReference>
<dbReference type="SUPFAM" id="SSF53649">
    <property type="entry name" value="Alkaline phosphatase-like"/>
    <property type="match status" value="1"/>
</dbReference>
<dbReference type="PANTHER" id="PTHR42693">
    <property type="entry name" value="ARYLSULFATASE FAMILY MEMBER"/>
    <property type="match status" value="1"/>
</dbReference>
<dbReference type="InterPro" id="IPR017850">
    <property type="entry name" value="Alkaline_phosphatase_core_sf"/>
</dbReference>
<dbReference type="Gene3D" id="3.30.1120.10">
    <property type="match status" value="1"/>
</dbReference>
<keyword evidence="3" id="KW-0378">Hydrolase</keyword>
<keyword evidence="7" id="KW-1185">Reference proteome</keyword>
<comment type="similarity">
    <text evidence="1">Belongs to the sulfatase family.</text>
</comment>
<dbReference type="Proteomes" id="UP001500540">
    <property type="component" value="Unassembled WGS sequence"/>
</dbReference>
<dbReference type="EMBL" id="BAABAF010000009">
    <property type="protein sequence ID" value="GAA3773038.1"/>
    <property type="molecule type" value="Genomic_DNA"/>
</dbReference>
<evidence type="ECO:0000256" key="1">
    <source>
        <dbReference type="ARBA" id="ARBA00008779"/>
    </source>
</evidence>
<evidence type="ECO:0000313" key="7">
    <source>
        <dbReference type="Proteomes" id="UP001500540"/>
    </source>
</evidence>
<keyword evidence="4" id="KW-0106">Calcium</keyword>
<dbReference type="PANTHER" id="PTHR42693:SF53">
    <property type="entry name" value="ENDO-4-O-SULFATASE"/>
    <property type="match status" value="1"/>
</dbReference>
<evidence type="ECO:0000313" key="6">
    <source>
        <dbReference type="EMBL" id="GAA3773038.1"/>
    </source>
</evidence>
<organism evidence="6 7">
    <name type="scientific">Microbacterium kribbense</name>
    <dbReference type="NCBI Taxonomy" id="433645"/>
    <lineage>
        <taxon>Bacteria</taxon>
        <taxon>Bacillati</taxon>
        <taxon>Actinomycetota</taxon>
        <taxon>Actinomycetes</taxon>
        <taxon>Micrococcales</taxon>
        <taxon>Microbacteriaceae</taxon>
        <taxon>Microbacterium</taxon>
    </lineage>
</organism>
<name>A0ABP7GQ87_9MICO</name>
<dbReference type="RefSeq" id="WP_344784362.1">
    <property type="nucleotide sequence ID" value="NZ_BAABAF010000009.1"/>
</dbReference>
<sequence length="774" mass="86280">MTDDQLPSRGYDGFRGIVRELASESTPSWAVPVQPAPDAPNVIVVMLDDLGFSDLAPYGSEIRTPGVDELAAEGYTLTNYQSTPVCSPARAAFLTGLNPHRAGFATVANYDPGFPGYVNEIADDIPTIAESFRAAGYATFLTGKWHLTKEAHMHDGADKGSWPVQRGFDRYYGCLDGFTTQFNPHRLVSDNSPLTIDDFPEDYYLTDDLTDQALGMITTLRSNDPHKPFFLYLAHQAVHAPIQAKDVDMADYRGRYEMGWEVIREGRLRRQIELGILPPDTVLGQVDTDGSAAVASWSELTDDERVAAARYMEAYAATIDNVDQNLRRLIQQLKDMGEYENTIIVVTSDNGGTSEGGLKGSQSYLSRFANAVGPAAAWTRNMERDPELIGGPQSFMVHPRGWAAVANTPFRRFKAHTFSGGVRVPLIISWPQGLPKQPGDFGLRDQFAFVTDLGMTVLQLAGVEHLRSRYGVPARDTDGIPFTPILREPHHAGVHHSQYWENNGRRGMLSGRWKLLTGHDTGDTISDDQWELYDIRADPTETQDLATFQPDLVRELADQWRSSAWNNTVFPLNDDNSLYRQRPSTEEMLAAPLTILPGVPTLERYRSSRLIAFRSFEIVVDVDRQAGDEGVLLSHGDQGGGYVLFAERDRICFSYNEYGRMHRMSAPWPGTGPMAVRLSFSAVEDVQWAFHATVDGQELFGAERLLQLVGMAPFTGISIGIDRGGPVDWDLWMRKRSFRYSGRLDRVTYLPGKKAGYDPETIINVEAEVSRIYE</sequence>
<dbReference type="InterPro" id="IPR024607">
    <property type="entry name" value="Sulfatase_CS"/>
</dbReference>
<dbReference type="InterPro" id="IPR000917">
    <property type="entry name" value="Sulfatase_N"/>
</dbReference>
<evidence type="ECO:0000259" key="5">
    <source>
        <dbReference type="Pfam" id="PF00884"/>
    </source>
</evidence>
<gene>
    <name evidence="6" type="ORF">GCM10022240_26260</name>
</gene>
<dbReference type="PROSITE" id="PS00523">
    <property type="entry name" value="SULFATASE_1"/>
    <property type="match status" value="1"/>
</dbReference>
<dbReference type="Gene3D" id="3.40.720.10">
    <property type="entry name" value="Alkaline Phosphatase, subunit A"/>
    <property type="match status" value="1"/>
</dbReference>
<comment type="caution">
    <text evidence="6">The sequence shown here is derived from an EMBL/GenBank/DDBJ whole genome shotgun (WGS) entry which is preliminary data.</text>
</comment>
<reference evidence="7" key="1">
    <citation type="journal article" date="2019" name="Int. J. Syst. Evol. Microbiol.">
        <title>The Global Catalogue of Microorganisms (GCM) 10K type strain sequencing project: providing services to taxonomists for standard genome sequencing and annotation.</title>
        <authorList>
            <consortium name="The Broad Institute Genomics Platform"/>
            <consortium name="The Broad Institute Genome Sequencing Center for Infectious Disease"/>
            <person name="Wu L."/>
            <person name="Ma J."/>
        </authorList>
    </citation>
    <scope>NUCLEOTIDE SEQUENCE [LARGE SCALE GENOMIC DNA]</scope>
    <source>
        <strain evidence="7">JCM 16950</strain>
    </source>
</reference>
<evidence type="ECO:0000256" key="4">
    <source>
        <dbReference type="ARBA" id="ARBA00022837"/>
    </source>
</evidence>
<accession>A0ABP7GQ87</accession>
<proteinExistence type="inferred from homology"/>
<protein>
    <submittedName>
        <fullName evidence="6">Arylsulfatase</fullName>
    </submittedName>
</protein>
<evidence type="ECO:0000256" key="2">
    <source>
        <dbReference type="ARBA" id="ARBA00022723"/>
    </source>
</evidence>
<dbReference type="CDD" id="cd16025">
    <property type="entry name" value="PAS_like"/>
    <property type="match status" value="1"/>
</dbReference>